<accession>A6G9X6</accession>
<keyword evidence="2 6" id="KW-0547">Nucleotide-binding</keyword>
<dbReference type="Gene3D" id="1.10.510.10">
    <property type="entry name" value="Transferase(Phosphotransferase) domain 1"/>
    <property type="match status" value="1"/>
</dbReference>
<dbReference type="SUPFAM" id="SSF56112">
    <property type="entry name" value="Protein kinase-like (PK-like)"/>
    <property type="match status" value="1"/>
</dbReference>
<reference evidence="8 9" key="1">
    <citation type="submission" date="2007-06" db="EMBL/GenBank/DDBJ databases">
        <authorList>
            <person name="Shimkets L."/>
            <person name="Ferriera S."/>
            <person name="Johnson J."/>
            <person name="Kravitz S."/>
            <person name="Beeson K."/>
            <person name="Sutton G."/>
            <person name="Rogers Y.-H."/>
            <person name="Friedman R."/>
            <person name="Frazier M."/>
            <person name="Venter J.C."/>
        </authorList>
    </citation>
    <scope>NUCLEOTIDE SEQUENCE [LARGE SCALE GENOMIC DNA]</scope>
    <source>
        <strain evidence="8 9">SIR-1</strain>
    </source>
</reference>
<dbReference type="InterPro" id="IPR019734">
    <property type="entry name" value="TPR_rpt"/>
</dbReference>
<evidence type="ECO:0000256" key="4">
    <source>
        <dbReference type="ARBA" id="ARBA00022840"/>
    </source>
</evidence>
<feature type="domain" description="Protein kinase" evidence="7">
    <location>
        <begin position="50"/>
        <end position="341"/>
    </location>
</feature>
<dbReference type="PANTHER" id="PTHR43289:SF34">
    <property type="entry name" value="SERINE_THREONINE-PROTEIN KINASE YBDM-RELATED"/>
    <property type="match status" value="1"/>
</dbReference>
<keyword evidence="5" id="KW-0802">TPR repeat</keyword>
<sequence length="955" mass="103837">MSSADATDHPHPPQLSDAERDAETLLSPGHDLDGAGLRGAFERGELIGRYLVLEEVGRGSMGVVLAAYDPELDRKVALKLLRVSGDPRRLESSRVRMLREAKAMASLAHPNVIAIHDVGSFGDAVFIAMEFVEGGSLRQWLAAPIKPRSWQTIVRTYIQAGEGLSAAHARGIVHRDFKPDNALVHGDGRVGVGDFGLARLNEHSGPRLLSDRDALADGLERLRETLSDSSTDQNLTHTGALLGTPAYMAPEQHLRAEVDGRADQFAFCVALWEALAGERPFSGRNPNILASKVLSGDHEPFPRDSPVPAPIRAALERGLSPAPGDRFASMRELLGALEAGLVKPPSPARRWAGIIVGLLATATFAGAVGYGSMLGEGISVDRPSLCSAAELRMHDVWDPDVRAVVEDRHASAQGFARASLDRAIARLDGLREEWIIGHTEACEATRVYGEQSSEMLDRRMTCLSQRRGEIAAVSSALREDYGADQTEASRALLESVDQLLATVGSIDGCADLTLLEAEGEPPPAERRSEVELLRWRLSDLEVRHRRMGTNESMTVAADLVRDAEALGYGPVLAEALLRQAQLTDLYVSPHEALPIARRSMAEATRSRHRRGAVRAQSLIAWIEGAGRGNHEFGLWLLDQASAELGALGQPRRETLRVMTDRAALQYSSGDITGALEQFQAALAFAESHYGAQHLRAADLRFNIATMHLRLGNLDKGEQGLRRALEVYTQLMGPEHPEVAQIHTNLTAVLDERGETEEARMHAERAIEIWKASGADARLSKAYVNLASVASTEGAYSEALELFTKAHALKAEVYGAAHPDTILTLCDVADSLRLLGRYDEAQARYDEALRHVEDLPPANGVRVRVHLDLVDLALSRGEHLDALARVDALAPAVTEQDPKSRESARLCLLRAKILVALDRKDEATATLREGLERYTSSGGALRKTLELLLLELSEPS</sequence>
<dbReference type="AlphaFoldDB" id="A6G9X6"/>
<gene>
    <name evidence="8" type="ORF">PPSIR1_26328</name>
</gene>
<dbReference type="GO" id="GO:0004674">
    <property type="term" value="F:protein serine/threonine kinase activity"/>
    <property type="evidence" value="ECO:0007669"/>
    <property type="project" value="TreeGrafter"/>
</dbReference>
<dbReference type="Gene3D" id="1.25.40.10">
    <property type="entry name" value="Tetratricopeptide repeat domain"/>
    <property type="match status" value="2"/>
</dbReference>
<name>A6G9X6_9BACT</name>
<dbReference type="Pfam" id="PF13424">
    <property type="entry name" value="TPR_12"/>
    <property type="match status" value="2"/>
</dbReference>
<proteinExistence type="predicted"/>
<keyword evidence="1" id="KW-0808">Transferase</keyword>
<feature type="binding site" evidence="6">
    <location>
        <position position="79"/>
    </location>
    <ligand>
        <name>ATP</name>
        <dbReference type="ChEBI" id="CHEBI:30616"/>
    </ligand>
</feature>
<dbReference type="InterPro" id="IPR000719">
    <property type="entry name" value="Prot_kinase_dom"/>
</dbReference>
<dbReference type="SMART" id="SM00028">
    <property type="entry name" value="TPR"/>
    <property type="match status" value="6"/>
</dbReference>
<dbReference type="InterPro" id="IPR011009">
    <property type="entry name" value="Kinase-like_dom_sf"/>
</dbReference>
<dbReference type="PROSITE" id="PS50011">
    <property type="entry name" value="PROTEIN_KINASE_DOM"/>
    <property type="match status" value="1"/>
</dbReference>
<evidence type="ECO:0000313" key="8">
    <source>
        <dbReference type="EMBL" id="EDM77301.1"/>
    </source>
</evidence>
<keyword evidence="4 6" id="KW-0067">ATP-binding</keyword>
<keyword evidence="3 8" id="KW-0418">Kinase</keyword>
<dbReference type="Proteomes" id="UP000005801">
    <property type="component" value="Unassembled WGS sequence"/>
</dbReference>
<dbReference type="SUPFAM" id="SSF48452">
    <property type="entry name" value="TPR-like"/>
    <property type="match status" value="1"/>
</dbReference>
<comment type="caution">
    <text evidence="8">The sequence shown here is derived from an EMBL/GenBank/DDBJ whole genome shotgun (WGS) entry which is preliminary data.</text>
</comment>
<evidence type="ECO:0000313" key="9">
    <source>
        <dbReference type="Proteomes" id="UP000005801"/>
    </source>
</evidence>
<dbReference type="CDD" id="cd14014">
    <property type="entry name" value="STKc_PknB_like"/>
    <property type="match status" value="1"/>
</dbReference>
<organism evidence="8 9">
    <name type="scientific">Plesiocystis pacifica SIR-1</name>
    <dbReference type="NCBI Taxonomy" id="391625"/>
    <lineage>
        <taxon>Bacteria</taxon>
        <taxon>Pseudomonadati</taxon>
        <taxon>Myxococcota</taxon>
        <taxon>Polyangia</taxon>
        <taxon>Nannocystales</taxon>
        <taxon>Nannocystaceae</taxon>
        <taxon>Plesiocystis</taxon>
    </lineage>
</organism>
<dbReference type="InterPro" id="IPR011990">
    <property type="entry name" value="TPR-like_helical_dom_sf"/>
</dbReference>
<dbReference type="Pfam" id="PF00069">
    <property type="entry name" value="Pkinase"/>
    <property type="match status" value="1"/>
</dbReference>
<evidence type="ECO:0000256" key="1">
    <source>
        <dbReference type="ARBA" id="ARBA00022679"/>
    </source>
</evidence>
<evidence type="ECO:0000256" key="2">
    <source>
        <dbReference type="ARBA" id="ARBA00022741"/>
    </source>
</evidence>
<dbReference type="eggNOG" id="COG0515">
    <property type="taxonomic scope" value="Bacteria"/>
</dbReference>
<dbReference type="OrthoDB" id="9801841at2"/>
<dbReference type="PANTHER" id="PTHR43289">
    <property type="entry name" value="MITOGEN-ACTIVATED PROTEIN KINASE KINASE KINASE 20-RELATED"/>
    <property type="match status" value="1"/>
</dbReference>
<feature type="repeat" description="TPR" evidence="5">
    <location>
        <begin position="779"/>
        <end position="812"/>
    </location>
</feature>
<protein>
    <submittedName>
        <fullName evidence="8">Serine/threonine kinase family protein</fullName>
    </submittedName>
</protein>
<dbReference type="EMBL" id="ABCS01000048">
    <property type="protein sequence ID" value="EDM77301.1"/>
    <property type="molecule type" value="Genomic_DNA"/>
</dbReference>
<evidence type="ECO:0000259" key="7">
    <source>
        <dbReference type="PROSITE" id="PS50011"/>
    </source>
</evidence>
<evidence type="ECO:0000256" key="5">
    <source>
        <dbReference type="PROSITE-ProRule" id="PRU00339"/>
    </source>
</evidence>
<dbReference type="GO" id="GO:0005524">
    <property type="term" value="F:ATP binding"/>
    <property type="evidence" value="ECO:0007669"/>
    <property type="project" value="UniProtKB-UniRule"/>
</dbReference>
<dbReference type="InterPro" id="IPR017441">
    <property type="entry name" value="Protein_kinase_ATP_BS"/>
</dbReference>
<dbReference type="STRING" id="391625.PPSIR1_26328"/>
<evidence type="ECO:0000256" key="6">
    <source>
        <dbReference type="PROSITE-ProRule" id="PRU10141"/>
    </source>
</evidence>
<dbReference type="Gene3D" id="3.30.200.20">
    <property type="entry name" value="Phosphorylase Kinase, domain 1"/>
    <property type="match status" value="1"/>
</dbReference>
<evidence type="ECO:0000256" key="3">
    <source>
        <dbReference type="ARBA" id="ARBA00022777"/>
    </source>
</evidence>
<keyword evidence="9" id="KW-1185">Reference proteome</keyword>
<dbReference type="PROSITE" id="PS50005">
    <property type="entry name" value="TPR"/>
    <property type="match status" value="1"/>
</dbReference>
<dbReference type="PROSITE" id="PS00107">
    <property type="entry name" value="PROTEIN_KINASE_ATP"/>
    <property type="match status" value="1"/>
</dbReference>
<dbReference type="RefSeq" id="WP_006973518.1">
    <property type="nucleotide sequence ID" value="NZ_ABCS01000048.1"/>
</dbReference>